<dbReference type="OrthoDB" id="2224262at2759"/>
<reference evidence="3" key="1">
    <citation type="journal article" date="2020" name="Stud. Mycol.">
        <title>101 Dothideomycetes genomes: a test case for predicting lifestyles and emergence of pathogens.</title>
        <authorList>
            <person name="Haridas S."/>
            <person name="Albert R."/>
            <person name="Binder M."/>
            <person name="Bloem J."/>
            <person name="Labutti K."/>
            <person name="Salamov A."/>
            <person name="Andreopoulos B."/>
            <person name="Baker S."/>
            <person name="Barry K."/>
            <person name="Bills G."/>
            <person name="Bluhm B."/>
            <person name="Cannon C."/>
            <person name="Castanera R."/>
            <person name="Culley D."/>
            <person name="Daum C."/>
            <person name="Ezra D."/>
            <person name="Gonzalez J."/>
            <person name="Henrissat B."/>
            <person name="Kuo A."/>
            <person name="Liang C."/>
            <person name="Lipzen A."/>
            <person name="Lutzoni F."/>
            <person name="Magnuson J."/>
            <person name="Mondo S."/>
            <person name="Nolan M."/>
            <person name="Ohm R."/>
            <person name="Pangilinan J."/>
            <person name="Park H.-J."/>
            <person name="Ramirez L."/>
            <person name="Alfaro M."/>
            <person name="Sun H."/>
            <person name="Tritt A."/>
            <person name="Yoshinaga Y."/>
            <person name="Zwiers L.-H."/>
            <person name="Turgeon B."/>
            <person name="Goodwin S."/>
            <person name="Spatafora J."/>
            <person name="Crous P."/>
            <person name="Grigoriev I."/>
        </authorList>
    </citation>
    <scope>NUCLEOTIDE SEQUENCE</scope>
    <source>
        <strain evidence="3">CBS 110217</strain>
    </source>
</reference>
<gene>
    <name evidence="3" type="ORF">EK21DRAFT_104975</name>
</gene>
<accession>A0A9P4GYX6</accession>
<sequence length="438" mass="49240">MFNRILSWLRAPGARAELSYSAPNQLPPDNVAGADGLKEDHRTSADNTDTFRSLVKPRLLDRWLDRVVEISGSEYVYLAFLVGLVVWAFLGVRYGTSTTYNIIISDAQAIINLVFDASLMRQQFSQHDNLVMVAGCLRSRIKIHKRMLENLIATGRFPKIDSEGFRMLRQTEFVAQLPKQTWTTKLSGLVSAFLGHIFTIIGFWMYWQLYINSATSGLMVFLLAFLANVRERHNPYSIECLKAIWKADSALELRLWKLTGDATENCVIVIPQKQRGKVQRAIDYYADLVGTLAGVVICSSFSLSGSWWLLIGTYAGLVGLNDGFVLRNICQVLGRTSVGYFCSYRWTVVFGVISIFGLIFGATAMRWTETGQLLCNSPPSTIESFFTLILITGHNVSEARQRVDLYQIYERRLKMISHVDSCVSSERCEGSDGAKQVA</sequence>
<keyword evidence="2" id="KW-0812">Transmembrane</keyword>
<evidence type="ECO:0000256" key="2">
    <source>
        <dbReference type="SAM" id="Phobius"/>
    </source>
</evidence>
<dbReference type="Pfam" id="PF04120">
    <property type="entry name" value="Iron_permease"/>
    <property type="match status" value="1"/>
</dbReference>
<comment type="caution">
    <text evidence="3">The sequence shown here is derived from an EMBL/GenBank/DDBJ whole genome shotgun (WGS) entry which is preliminary data.</text>
</comment>
<feature type="transmembrane region" description="Helical" evidence="2">
    <location>
        <begin position="186"/>
        <end position="204"/>
    </location>
</feature>
<proteinExistence type="predicted"/>
<dbReference type="Proteomes" id="UP000799777">
    <property type="component" value="Unassembled WGS sequence"/>
</dbReference>
<feature type="transmembrane region" description="Helical" evidence="2">
    <location>
        <begin position="346"/>
        <end position="367"/>
    </location>
</feature>
<feature type="transmembrane region" description="Helical" evidence="2">
    <location>
        <begin position="75"/>
        <end position="94"/>
    </location>
</feature>
<evidence type="ECO:0000313" key="4">
    <source>
        <dbReference type="Proteomes" id="UP000799777"/>
    </source>
</evidence>
<dbReference type="GO" id="GO:0055085">
    <property type="term" value="P:transmembrane transport"/>
    <property type="evidence" value="ECO:0007669"/>
    <property type="project" value="InterPro"/>
</dbReference>
<feature type="transmembrane region" description="Helical" evidence="2">
    <location>
        <begin position="282"/>
        <end position="302"/>
    </location>
</feature>
<keyword evidence="4" id="KW-1185">Reference proteome</keyword>
<feature type="region of interest" description="Disordered" evidence="1">
    <location>
        <begin position="20"/>
        <end position="45"/>
    </location>
</feature>
<name>A0A9P4GYX6_9PLEO</name>
<evidence type="ECO:0000313" key="3">
    <source>
        <dbReference type="EMBL" id="KAF2024022.1"/>
    </source>
</evidence>
<feature type="transmembrane region" description="Helical" evidence="2">
    <location>
        <begin position="210"/>
        <end position="229"/>
    </location>
</feature>
<feature type="transmembrane region" description="Helical" evidence="2">
    <location>
        <begin position="308"/>
        <end position="326"/>
    </location>
</feature>
<organism evidence="3 4">
    <name type="scientific">Setomelanomma holmii</name>
    <dbReference type="NCBI Taxonomy" id="210430"/>
    <lineage>
        <taxon>Eukaryota</taxon>
        <taxon>Fungi</taxon>
        <taxon>Dikarya</taxon>
        <taxon>Ascomycota</taxon>
        <taxon>Pezizomycotina</taxon>
        <taxon>Dothideomycetes</taxon>
        <taxon>Pleosporomycetidae</taxon>
        <taxon>Pleosporales</taxon>
        <taxon>Pleosporineae</taxon>
        <taxon>Phaeosphaeriaceae</taxon>
        <taxon>Setomelanomma</taxon>
    </lineage>
</organism>
<dbReference type="InterPro" id="IPR007251">
    <property type="entry name" value="Iron_permease_Fet4"/>
</dbReference>
<protein>
    <submittedName>
        <fullName evidence="3">Low affinity iron transporter</fullName>
    </submittedName>
</protein>
<dbReference type="AlphaFoldDB" id="A0A9P4GYX6"/>
<keyword evidence="2" id="KW-1133">Transmembrane helix</keyword>
<keyword evidence="2" id="KW-0472">Membrane</keyword>
<evidence type="ECO:0000256" key="1">
    <source>
        <dbReference type="SAM" id="MobiDB-lite"/>
    </source>
</evidence>
<dbReference type="EMBL" id="ML978313">
    <property type="protein sequence ID" value="KAF2024022.1"/>
    <property type="molecule type" value="Genomic_DNA"/>
</dbReference>